<feature type="compositionally biased region" description="Low complexity" evidence="1">
    <location>
        <begin position="254"/>
        <end position="272"/>
    </location>
</feature>
<feature type="region of interest" description="Disordered" evidence="1">
    <location>
        <begin position="480"/>
        <end position="500"/>
    </location>
</feature>
<dbReference type="PANTHER" id="PTHR33318">
    <property type="entry name" value="ASPARTYL/GLUTAMYL-TRNA(ASN/GLN) AMIDOTRANSFERASE SUBUNIT"/>
    <property type="match status" value="1"/>
</dbReference>
<feature type="region of interest" description="Disordered" evidence="1">
    <location>
        <begin position="254"/>
        <end position="278"/>
    </location>
</feature>
<evidence type="ECO:0000313" key="2">
    <source>
        <dbReference type="EMBL" id="KAL2458292.1"/>
    </source>
</evidence>
<dbReference type="PANTHER" id="PTHR33318:SF7">
    <property type="entry name" value="PROTEIN JASON"/>
    <property type="match status" value="1"/>
</dbReference>
<organism evidence="2 3">
    <name type="scientific">Forsythia ovata</name>
    <dbReference type="NCBI Taxonomy" id="205694"/>
    <lineage>
        <taxon>Eukaryota</taxon>
        <taxon>Viridiplantae</taxon>
        <taxon>Streptophyta</taxon>
        <taxon>Embryophyta</taxon>
        <taxon>Tracheophyta</taxon>
        <taxon>Spermatophyta</taxon>
        <taxon>Magnoliopsida</taxon>
        <taxon>eudicotyledons</taxon>
        <taxon>Gunneridae</taxon>
        <taxon>Pentapetalae</taxon>
        <taxon>asterids</taxon>
        <taxon>lamiids</taxon>
        <taxon>Lamiales</taxon>
        <taxon>Oleaceae</taxon>
        <taxon>Forsythieae</taxon>
        <taxon>Forsythia</taxon>
    </lineage>
</organism>
<accession>A0ABD1P338</accession>
<evidence type="ECO:0000313" key="3">
    <source>
        <dbReference type="Proteomes" id="UP001604277"/>
    </source>
</evidence>
<gene>
    <name evidence="2" type="ORF">Fot_55769</name>
</gene>
<keyword evidence="3" id="KW-1185">Reference proteome</keyword>
<dbReference type="EMBL" id="JBFOLJ010000030">
    <property type="protein sequence ID" value="KAL2458292.1"/>
    <property type="molecule type" value="Genomic_DNA"/>
</dbReference>
<dbReference type="Proteomes" id="UP001604277">
    <property type="component" value="Unassembled WGS sequence"/>
</dbReference>
<proteinExistence type="predicted"/>
<name>A0ABD1P338_9LAMI</name>
<dbReference type="InterPro" id="IPR039300">
    <property type="entry name" value="JASON"/>
</dbReference>
<sequence>MVWSEKKKEGEGEGEVVALGLLRRAAIAAMGCFFGCFRIKDSQSHLVSCPTTEPVATTGNRNALSSLFLSDEKDDSLQEAEKNRKLDNSQLEELEVRELKEEAKFLKACGTLPETPAEIRKASEKWKDASTKDAEATPLKFNSWLSNASIEKLNLEKQPDESPTPGKISEERIMESGSLVETPSSCMTDGMNTRRAYTNSASSGSIQNVMTTPDVHANVPQSFTNSSVQPDDMAPSVQFKNKSVRFECESDISSFSSKDSSSDIASQNSKQSGCAGNYNKLKLSPYPTPLKLTDEMQTPGTVFPGYLDNMVDGKTARIRSQYVYSVVNPVEYSSQCKVLKDDISDSHHLRESLQQVDDGNPISDMGMKELSARKDMKVEESLSSWLKPPSANQDDNNQRFGSVSCENIHCGRTPGDRPILGMVAAHWNDEENSRISPKWWDGNGIPNSTNKYKEDQKVSWHATPFEERLEKALSEETFVSQRKQISGTPPIEFNETEESDTALSQLQSSAHFKSVASDLTASIDISVLQERLTNMINLDIVTEIHKAIIG</sequence>
<dbReference type="AlphaFoldDB" id="A0ABD1P338"/>
<protein>
    <submittedName>
        <fullName evidence="2">Protein JASON</fullName>
    </submittedName>
</protein>
<evidence type="ECO:0000256" key="1">
    <source>
        <dbReference type="SAM" id="MobiDB-lite"/>
    </source>
</evidence>
<feature type="region of interest" description="Disordered" evidence="1">
    <location>
        <begin position="155"/>
        <end position="186"/>
    </location>
</feature>
<comment type="caution">
    <text evidence="2">The sequence shown here is derived from an EMBL/GenBank/DDBJ whole genome shotgun (WGS) entry which is preliminary data.</text>
</comment>
<reference evidence="3" key="1">
    <citation type="submission" date="2024-07" db="EMBL/GenBank/DDBJ databases">
        <title>Two chromosome-level genome assemblies of Korean endemic species Abeliophyllum distichum and Forsythia ovata (Oleaceae).</title>
        <authorList>
            <person name="Jang H."/>
        </authorList>
    </citation>
    <scope>NUCLEOTIDE SEQUENCE [LARGE SCALE GENOMIC DNA]</scope>
</reference>